<dbReference type="InterPro" id="IPR016147">
    <property type="entry name" value="Pili_assmbl_chaperone_N"/>
</dbReference>
<dbReference type="GO" id="GO:0030288">
    <property type="term" value="C:outer membrane-bounded periplasmic space"/>
    <property type="evidence" value="ECO:0007669"/>
    <property type="project" value="InterPro"/>
</dbReference>
<dbReference type="InterPro" id="IPR013783">
    <property type="entry name" value="Ig-like_fold"/>
</dbReference>
<dbReference type="OrthoDB" id="7630309at2"/>
<dbReference type="AlphaFoldDB" id="A0A1C9W366"/>
<feature type="domain" description="Pili assembly chaperone N-terminal" evidence="2">
    <location>
        <begin position="42"/>
        <end position="153"/>
    </location>
</feature>
<keyword evidence="4" id="KW-1185">Reference proteome</keyword>
<dbReference type="KEGG" id="micc:AUP74_00103"/>
<organism evidence="3 4">
    <name type="scientific">Microbulbifer aggregans</name>
    <dbReference type="NCBI Taxonomy" id="1769779"/>
    <lineage>
        <taxon>Bacteria</taxon>
        <taxon>Pseudomonadati</taxon>
        <taxon>Pseudomonadota</taxon>
        <taxon>Gammaproteobacteria</taxon>
        <taxon>Cellvibrionales</taxon>
        <taxon>Microbulbiferaceae</taxon>
        <taxon>Microbulbifer</taxon>
    </lineage>
</organism>
<evidence type="ECO:0000256" key="1">
    <source>
        <dbReference type="SAM" id="SignalP"/>
    </source>
</evidence>
<sequence precursor="true">MRKPVSRSLSFLIALLLATAAAPSLAAMALDKIIVYLDDVPNARDDIVVSNPDAENLYLQTEIYRVDNPGTAEEKRVRVVDPREFKLLVSPSKAVIGPGEQKRFRLMSLERNLETEKVYRVTFKPVVGDLKTDRTALKILVAYQALVFVQPQEGKFDLALESDGDKWQLRNSGNINVEIASAQSCAEDDTCSDLDLSGRIYAGTALPVETELSGGYLSLLTRSAGNTEKIRVPFPQ</sequence>
<dbReference type="GO" id="GO:0071555">
    <property type="term" value="P:cell wall organization"/>
    <property type="evidence" value="ECO:0007669"/>
    <property type="project" value="InterPro"/>
</dbReference>
<keyword evidence="1" id="KW-0732">Signal</keyword>
<proteinExistence type="predicted"/>
<evidence type="ECO:0000313" key="4">
    <source>
        <dbReference type="Proteomes" id="UP000095672"/>
    </source>
</evidence>
<feature type="chain" id="PRO_5008895328" description="Pili assembly chaperone N-terminal domain-containing protein" evidence="1">
    <location>
        <begin position="27"/>
        <end position="236"/>
    </location>
</feature>
<dbReference type="STRING" id="1769779.AUP74_00103"/>
<evidence type="ECO:0000259" key="2">
    <source>
        <dbReference type="Pfam" id="PF00345"/>
    </source>
</evidence>
<dbReference type="Pfam" id="PF00345">
    <property type="entry name" value="PapD_N"/>
    <property type="match status" value="1"/>
</dbReference>
<name>A0A1C9W366_9GAMM</name>
<accession>A0A1C9W366</accession>
<feature type="signal peptide" evidence="1">
    <location>
        <begin position="1"/>
        <end position="26"/>
    </location>
</feature>
<dbReference type="Gene3D" id="2.60.40.10">
    <property type="entry name" value="Immunoglobulins"/>
    <property type="match status" value="1"/>
</dbReference>
<dbReference type="RefSeq" id="WP_069945834.1">
    <property type="nucleotide sequence ID" value="NZ_CP014143.1"/>
</dbReference>
<dbReference type="EMBL" id="CP014143">
    <property type="protein sequence ID" value="AOS95579.1"/>
    <property type="molecule type" value="Genomic_DNA"/>
</dbReference>
<reference evidence="4" key="1">
    <citation type="submission" date="2016-01" db="EMBL/GenBank/DDBJ databases">
        <title>Complete genome sequence of Microbulbifer sp. CCB-MM1, a halophile isolated from Matang Mangrove Forest, Perak.</title>
        <authorList>
            <person name="Moh T.H."/>
            <person name="Dinesh B."/>
            <person name="Lau N.-S."/>
            <person name="Go F."/>
            <person name="Alexander Chong S.-C."/>
        </authorList>
    </citation>
    <scope>NUCLEOTIDE SEQUENCE [LARGE SCALE GENOMIC DNA]</scope>
    <source>
        <strain evidence="4">CCB-MM1</strain>
    </source>
</reference>
<gene>
    <name evidence="3" type="ORF">AUP74_00103</name>
</gene>
<dbReference type="InterPro" id="IPR008962">
    <property type="entry name" value="PapD-like_sf"/>
</dbReference>
<dbReference type="PATRIC" id="fig|1769779.3.peg.100"/>
<dbReference type="Proteomes" id="UP000095672">
    <property type="component" value="Chromosome"/>
</dbReference>
<evidence type="ECO:0000313" key="3">
    <source>
        <dbReference type="EMBL" id="AOS95579.1"/>
    </source>
</evidence>
<protein>
    <recommendedName>
        <fullName evidence="2">Pili assembly chaperone N-terminal domain-containing protein</fullName>
    </recommendedName>
</protein>
<dbReference type="SUPFAM" id="SSF49354">
    <property type="entry name" value="PapD-like"/>
    <property type="match status" value="1"/>
</dbReference>